<keyword evidence="2" id="KW-0472">Membrane</keyword>
<accession>A0A8H7HD91</accession>
<evidence type="ECO:0000256" key="2">
    <source>
        <dbReference type="SAM" id="Phobius"/>
    </source>
</evidence>
<comment type="caution">
    <text evidence="3">The sequence shown here is derived from an EMBL/GenBank/DDBJ whole genome shotgun (WGS) entry which is preliminary data.</text>
</comment>
<evidence type="ECO:0000313" key="3">
    <source>
        <dbReference type="EMBL" id="KAF8682908.1"/>
    </source>
</evidence>
<reference evidence="3" key="1">
    <citation type="submission" date="2020-09" db="EMBL/GenBank/DDBJ databases">
        <title>Comparative genome analyses of four rice-infecting Rhizoctonia solani isolates reveal extensive enrichment of homogalacturonan modification genes.</title>
        <authorList>
            <person name="Lee D.-Y."/>
            <person name="Jeon J."/>
            <person name="Kim K.-T."/>
            <person name="Cheong K."/>
            <person name="Song H."/>
            <person name="Choi G."/>
            <person name="Ko J."/>
            <person name="Opiyo S.O."/>
            <person name="Zuo S."/>
            <person name="Madhav S."/>
            <person name="Lee Y.-H."/>
            <person name="Wang G.-L."/>
        </authorList>
    </citation>
    <scope>NUCLEOTIDE SEQUENCE</scope>
    <source>
        <strain evidence="3">AG1-IA YN-7</strain>
    </source>
</reference>
<dbReference type="EMBL" id="JACYCC010000035">
    <property type="protein sequence ID" value="KAF8682908.1"/>
    <property type="molecule type" value="Genomic_DNA"/>
</dbReference>
<dbReference type="Proteomes" id="UP000650582">
    <property type="component" value="Unassembled WGS sequence"/>
</dbReference>
<evidence type="ECO:0000313" key="4">
    <source>
        <dbReference type="Proteomes" id="UP000650582"/>
    </source>
</evidence>
<keyword evidence="2" id="KW-0812">Transmembrane</keyword>
<feature type="region of interest" description="Disordered" evidence="1">
    <location>
        <begin position="162"/>
        <end position="212"/>
    </location>
</feature>
<keyword evidence="2" id="KW-1133">Transmembrane helix</keyword>
<organism evidence="3 4">
    <name type="scientific">Rhizoctonia solani</name>
    <dbReference type="NCBI Taxonomy" id="456999"/>
    <lineage>
        <taxon>Eukaryota</taxon>
        <taxon>Fungi</taxon>
        <taxon>Dikarya</taxon>
        <taxon>Basidiomycota</taxon>
        <taxon>Agaricomycotina</taxon>
        <taxon>Agaricomycetes</taxon>
        <taxon>Cantharellales</taxon>
        <taxon>Ceratobasidiaceae</taxon>
        <taxon>Rhizoctonia</taxon>
    </lineage>
</organism>
<feature type="transmembrane region" description="Helical" evidence="2">
    <location>
        <begin position="126"/>
        <end position="147"/>
    </location>
</feature>
<evidence type="ECO:0008006" key="5">
    <source>
        <dbReference type="Google" id="ProtNLM"/>
    </source>
</evidence>
<feature type="compositionally biased region" description="Polar residues" evidence="1">
    <location>
        <begin position="234"/>
        <end position="249"/>
    </location>
</feature>
<evidence type="ECO:0000256" key="1">
    <source>
        <dbReference type="SAM" id="MobiDB-lite"/>
    </source>
</evidence>
<protein>
    <recommendedName>
        <fullName evidence="5">Transmembrane protein</fullName>
    </recommendedName>
</protein>
<sequence length="394" mass="42006">MPIPVQFRVLGLFLSGKKSMAGNELPVSLASFRSLPSCTLSSTLAGLGKKTWRTGRLLNGPCLAVHANDSSPTKVHGSQMMRMRREVLPRAPQVSVVTQTITASGVSTSTSTSLPQTSTPVPIGPMVGGIVGGMLIVLLAVGGWWWWGSLLNDPKANGAKARRAQSLTAARTRHSKTESTETLKTTGGRSQTTLSEKTQEKQSKNSAGTNETVQLPSAILAQQQKNTRPPFMHQANSSTSLTGSKYTPSRPSPLALNVVTRALSVVSDNPPTVLVTAPPQSEVKVMSPQSAALHSLSPLPPQVHIVPPSPPPPAHVLPVPGTEKNQRQSVQSMQSVQSVASEYSLDSPIGVAYGGDELEREPYINPRDEWRASREDVMDRMHAATQGRSPFGNA</sequence>
<feature type="region of interest" description="Disordered" evidence="1">
    <location>
        <begin position="229"/>
        <end position="249"/>
    </location>
</feature>
<name>A0A8H7HD91_9AGAM</name>
<dbReference type="AlphaFoldDB" id="A0A8H7HD91"/>
<gene>
    <name evidence="3" type="ORF">RHS04_02433</name>
</gene>
<proteinExistence type="predicted"/>